<evidence type="ECO:0000256" key="1">
    <source>
        <dbReference type="SAM" id="MobiDB-lite"/>
    </source>
</evidence>
<dbReference type="RefSeq" id="XP_024767123.1">
    <property type="nucleotide sequence ID" value="XM_024914733.1"/>
</dbReference>
<name>A0A2T3ZRK2_TRIHA</name>
<dbReference type="STRING" id="983964.A0A2T3ZRK2"/>
<reference evidence="2 3" key="1">
    <citation type="submission" date="2016-07" db="EMBL/GenBank/DDBJ databases">
        <title>Multiple horizontal gene transfer events from other fungi enriched the ability of initially mycotrophic Trichoderma (Ascomycota) to feed on dead plant biomass.</title>
        <authorList>
            <consortium name="DOE Joint Genome Institute"/>
            <person name="Aerts A."/>
            <person name="Atanasova L."/>
            <person name="Chenthamara K."/>
            <person name="Zhang J."/>
            <person name="Grujic M."/>
            <person name="Henrissat B."/>
            <person name="Kuo A."/>
            <person name="Salamov A."/>
            <person name="Lipzen A."/>
            <person name="Labutti K."/>
            <person name="Barry K."/>
            <person name="Miao Y."/>
            <person name="Rahimi M.J."/>
            <person name="Shen Q."/>
            <person name="Grigoriev I.V."/>
            <person name="Kubicek C.P."/>
            <person name="Druzhinina I.S."/>
        </authorList>
    </citation>
    <scope>NUCLEOTIDE SEQUENCE [LARGE SCALE GENOMIC DNA]</scope>
    <source>
        <strain evidence="2 3">CBS 226.95</strain>
    </source>
</reference>
<feature type="compositionally biased region" description="Polar residues" evidence="1">
    <location>
        <begin position="86"/>
        <end position="99"/>
    </location>
</feature>
<protein>
    <submittedName>
        <fullName evidence="2">Uncharacterized protein</fullName>
    </submittedName>
</protein>
<dbReference type="AlphaFoldDB" id="A0A2T3ZRK2"/>
<dbReference type="EMBL" id="KZ679723">
    <property type="protein sequence ID" value="PTB47446.1"/>
    <property type="molecule type" value="Genomic_DNA"/>
</dbReference>
<feature type="region of interest" description="Disordered" evidence="1">
    <location>
        <begin position="71"/>
        <end position="126"/>
    </location>
</feature>
<gene>
    <name evidence="2" type="ORF">M431DRAFT_38386</name>
</gene>
<keyword evidence="3" id="KW-1185">Reference proteome</keyword>
<dbReference type="GeneID" id="36623299"/>
<evidence type="ECO:0000313" key="2">
    <source>
        <dbReference type="EMBL" id="PTB47446.1"/>
    </source>
</evidence>
<sequence>IYTKYAEFQEQLRKSFGTVDKQREAEQELQTKKEVYYNSVKPEVKDELFKIDRKKTTFIDYTQKAIKINNRNWERQKERKREKNGNFHNVQPKRNQANQGKKRNEYVASSNDGRPGPMDLSTIKAQ</sequence>
<dbReference type="Proteomes" id="UP000241690">
    <property type="component" value="Unassembled WGS sequence"/>
</dbReference>
<accession>A0A2T3ZRK2</accession>
<feature type="non-terminal residue" evidence="2">
    <location>
        <position position="1"/>
    </location>
</feature>
<organism evidence="2 3">
    <name type="scientific">Trichoderma harzianum CBS 226.95</name>
    <dbReference type="NCBI Taxonomy" id="983964"/>
    <lineage>
        <taxon>Eukaryota</taxon>
        <taxon>Fungi</taxon>
        <taxon>Dikarya</taxon>
        <taxon>Ascomycota</taxon>
        <taxon>Pezizomycotina</taxon>
        <taxon>Sordariomycetes</taxon>
        <taxon>Hypocreomycetidae</taxon>
        <taxon>Hypocreales</taxon>
        <taxon>Hypocreaceae</taxon>
        <taxon>Trichoderma</taxon>
    </lineage>
</organism>
<proteinExistence type="predicted"/>
<feature type="compositionally biased region" description="Basic and acidic residues" evidence="1">
    <location>
        <begin position="72"/>
        <end position="85"/>
    </location>
</feature>
<evidence type="ECO:0000313" key="3">
    <source>
        <dbReference type="Proteomes" id="UP000241690"/>
    </source>
</evidence>
<feature type="non-terminal residue" evidence="2">
    <location>
        <position position="126"/>
    </location>
</feature>